<evidence type="ECO:0000256" key="2">
    <source>
        <dbReference type="ARBA" id="ARBA00022729"/>
    </source>
</evidence>
<evidence type="ECO:0000256" key="3">
    <source>
        <dbReference type="ARBA" id="ARBA00022737"/>
    </source>
</evidence>
<reference evidence="7" key="1">
    <citation type="journal article" date="2024" name="IScience">
        <title>Strigolactones Initiate the Formation of Haustorium-like Structures in Castilleja.</title>
        <authorList>
            <person name="Buerger M."/>
            <person name="Peterson D."/>
            <person name="Chory J."/>
        </authorList>
    </citation>
    <scope>NUCLEOTIDE SEQUENCE [LARGE SCALE GENOMIC DNA]</scope>
</reference>
<dbReference type="FunFam" id="3.80.10.10:FF:000024">
    <property type="entry name" value="Somatic embryogenesis receptor kinase 1"/>
    <property type="match status" value="1"/>
</dbReference>
<keyword evidence="1" id="KW-0433">Leucine-rich repeat</keyword>
<dbReference type="SUPFAM" id="SSF52058">
    <property type="entry name" value="L domain-like"/>
    <property type="match status" value="1"/>
</dbReference>
<dbReference type="AlphaFoldDB" id="A0ABD3EFR1"/>
<feature type="signal peptide" evidence="4">
    <location>
        <begin position="1"/>
        <end position="26"/>
    </location>
</feature>
<evidence type="ECO:0000259" key="5">
    <source>
        <dbReference type="Pfam" id="PF08263"/>
    </source>
</evidence>
<keyword evidence="7" id="KW-1185">Reference proteome</keyword>
<dbReference type="InterPro" id="IPR001611">
    <property type="entry name" value="Leu-rich_rpt"/>
</dbReference>
<organism evidence="6 7">
    <name type="scientific">Castilleja foliolosa</name>
    <dbReference type="NCBI Taxonomy" id="1961234"/>
    <lineage>
        <taxon>Eukaryota</taxon>
        <taxon>Viridiplantae</taxon>
        <taxon>Streptophyta</taxon>
        <taxon>Embryophyta</taxon>
        <taxon>Tracheophyta</taxon>
        <taxon>Spermatophyta</taxon>
        <taxon>Magnoliopsida</taxon>
        <taxon>eudicotyledons</taxon>
        <taxon>Gunneridae</taxon>
        <taxon>Pentapetalae</taxon>
        <taxon>asterids</taxon>
        <taxon>lamiids</taxon>
        <taxon>Lamiales</taxon>
        <taxon>Orobanchaceae</taxon>
        <taxon>Pedicularideae</taxon>
        <taxon>Castillejinae</taxon>
        <taxon>Castilleja</taxon>
    </lineage>
</organism>
<dbReference type="InterPro" id="IPR013210">
    <property type="entry name" value="LRR_N_plant-typ"/>
</dbReference>
<gene>
    <name evidence="6" type="ORF">CASFOL_002944</name>
</gene>
<accession>A0ABD3EFR1</accession>
<dbReference type="InterPro" id="IPR032675">
    <property type="entry name" value="LRR_dom_sf"/>
</dbReference>
<keyword evidence="2 4" id="KW-0732">Signal</keyword>
<dbReference type="Pfam" id="PF08263">
    <property type="entry name" value="LRRNT_2"/>
    <property type="match status" value="1"/>
</dbReference>
<feature type="domain" description="Leucine-rich repeat-containing N-terminal plant-type" evidence="5">
    <location>
        <begin position="27"/>
        <end position="66"/>
    </location>
</feature>
<evidence type="ECO:0000313" key="7">
    <source>
        <dbReference type="Proteomes" id="UP001632038"/>
    </source>
</evidence>
<evidence type="ECO:0000256" key="1">
    <source>
        <dbReference type="ARBA" id="ARBA00022614"/>
    </source>
</evidence>
<dbReference type="Pfam" id="PF00560">
    <property type="entry name" value="LRR_1"/>
    <property type="match status" value="2"/>
</dbReference>
<sequence length="201" mass="22785">MGYVGFMSWVVLWFILMVHSPRGCSANHESDALSAFKDGLQDPNRVLRSWDPTYTDPCVWFHITCNSANAVIRVDLMNAGLSGPLAKELGDLADLQYLELYGNNFNGPIPVELGKLKKLESLDLFSNHLSGPIPWQLGNCWSLKFLRLQNNDLSGRVPVEYFAMHLRHLKQVVFYPNRKLCDPFRCYVCNGKPPCGNNHTK</sequence>
<feature type="chain" id="PRO_5044833680" description="Leucine-rich repeat-containing N-terminal plant-type domain-containing protein" evidence="4">
    <location>
        <begin position="27"/>
        <end position="201"/>
    </location>
</feature>
<dbReference type="EMBL" id="JAVIJP010000005">
    <property type="protein sequence ID" value="KAL3653263.1"/>
    <property type="molecule type" value="Genomic_DNA"/>
</dbReference>
<evidence type="ECO:0000313" key="6">
    <source>
        <dbReference type="EMBL" id="KAL3653263.1"/>
    </source>
</evidence>
<dbReference type="Gene3D" id="3.80.10.10">
    <property type="entry name" value="Ribonuclease Inhibitor"/>
    <property type="match status" value="1"/>
</dbReference>
<keyword evidence="3" id="KW-0677">Repeat</keyword>
<dbReference type="Proteomes" id="UP001632038">
    <property type="component" value="Unassembled WGS sequence"/>
</dbReference>
<dbReference type="PANTHER" id="PTHR47988">
    <property type="entry name" value="SOMATIC EMBRYOGENESIS RECEPTOR KINASE 1"/>
    <property type="match status" value="1"/>
</dbReference>
<evidence type="ECO:0000256" key="4">
    <source>
        <dbReference type="SAM" id="SignalP"/>
    </source>
</evidence>
<comment type="caution">
    <text evidence="6">The sequence shown here is derived from an EMBL/GenBank/DDBJ whole genome shotgun (WGS) entry which is preliminary data.</text>
</comment>
<name>A0ABD3EFR1_9LAMI</name>
<proteinExistence type="predicted"/>
<protein>
    <recommendedName>
        <fullName evidence="5">Leucine-rich repeat-containing N-terminal plant-type domain-containing protein</fullName>
    </recommendedName>
</protein>